<dbReference type="Proteomes" id="UP001359485">
    <property type="component" value="Unassembled WGS sequence"/>
</dbReference>
<evidence type="ECO:0000256" key="1">
    <source>
        <dbReference type="SAM" id="MobiDB-lite"/>
    </source>
</evidence>
<organism evidence="2 3">
    <name type="scientific">Polyplax serrata</name>
    <name type="common">Common mouse louse</name>
    <dbReference type="NCBI Taxonomy" id="468196"/>
    <lineage>
        <taxon>Eukaryota</taxon>
        <taxon>Metazoa</taxon>
        <taxon>Ecdysozoa</taxon>
        <taxon>Arthropoda</taxon>
        <taxon>Hexapoda</taxon>
        <taxon>Insecta</taxon>
        <taxon>Pterygota</taxon>
        <taxon>Neoptera</taxon>
        <taxon>Paraneoptera</taxon>
        <taxon>Psocodea</taxon>
        <taxon>Troctomorpha</taxon>
        <taxon>Phthiraptera</taxon>
        <taxon>Anoplura</taxon>
        <taxon>Polyplacidae</taxon>
        <taxon>Polyplax</taxon>
    </lineage>
</organism>
<keyword evidence="3" id="KW-1185">Reference proteome</keyword>
<sequence>MDRFSIQSVVEIRSQVRPQEKNQMEDNNTDIKETARIGGRQEGCQCRIGKSGHPVVNLLTTPSGGAVPSAGGEMSKLSEHQRPSSATSESLGVTSGTTEIDKLLSARSKGAVDTQFVIIDDDDDEDEEEEEDRSEMLFWILDSSGRTSRREKNLMGHPSYWVGKGISICERDCQI</sequence>
<evidence type="ECO:0000313" key="3">
    <source>
        <dbReference type="Proteomes" id="UP001359485"/>
    </source>
</evidence>
<gene>
    <name evidence="2" type="ORF">RUM44_013435</name>
</gene>
<proteinExistence type="predicted"/>
<feature type="region of interest" description="Disordered" evidence="1">
    <location>
        <begin position="63"/>
        <end position="94"/>
    </location>
</feature>
<protein>
    <submittedName>
        <fullName evidence="2">Uncharacterized protein</fullName>
    </submittedName>
</protein>
<evidence type="ECO:0000313" key="2">
    <source>
        <dbReference type="EMBL" id="KAK6641720.1"/>
    </source>
</evidence>
<comment type="caution">
    <text evidence="2">The sequence shown here is derived from an EMBL/GenBank/DDBJ whole genome shotgun (WGS) entry which is preliminary data.</text>
</comment>
<dbReference type="EMBL" id="JAWJWF010000001">
    <property type="protein sequence ID" value="KAK6641720.1"/>
    <property type="molecule type" value="Genomic_DNA"/>
</dbReference>
<name>A0ABR1BIF8_POLSC</name>
<accession>A0ABR1BIF8</accession>
<reference evidence="2 3" key="1">
    <citation type="submission" date="2023-09" db="EMBL/GenBank/DDBJ databases">
        <title>Genomes of two closely related lineages of the louse Polyplax serrata with different host specificities.</title>
        <authorList>
            <person name="Martinu J."/>
            <person name="Tarabai H."/>
            <person name="Stefka J."/>
            <person name="Hypsa V."/>
        </authorList>
    </citation>
    <scope>NUCLEOTIDE SEQUENCE [LARGE SCALE GENOMIC DNA]</scope>
    <source>
        <strain evidence="2">98ZLc_SE</strain>
    </source>
</reference>
<feature type="compositionally biased region" description="Polar residues" evidence="1">
    <location>
        <begin position="83"/>
        <end position="94"/>
    </location>
</feature>